<comment type="caution">
    <text evidence="1">The sequence shown here is derived from an EMBL/GenBank/DDBJ whole genome shotgun (WGS) entry which is preliminary data.</text>
</comment>
<gene>
    <name evidence="1" type="ORF">DPMN_122734</name>
</gene>
<name>A0A9D4GP31_DREPO</name>
<organism evidence="1 2">
    <name type="scientific">Dreissena polymorpha</name>
    <name type="common">Zebra mussel</name>
    <name type="synonym">Mytilus polymorpha</name>
    <dbReference type="NCBI Taxonomy" id="45954"/>
    <lineage>
        <taxon>Eukaryota</taxon>
        <taxon>Metazoa</taxon>
        <taxon>Spiralia</taxon>
        <taxon>Lophotrochozoa</taxon>
        <taxon>Mollusca</taxon>
        <taxon>Bivalvia</taxon>
        <taxon>Autobranchia</taxon>
        <taxon>Heteroconchia</taxon>
        <taxon>Euheterodonta</taxon>
        <taxon>Imparidentia</taxon>
        <taxon>Neoheterodontei</taxon>
        <taxon>Myida</taxon>
        <taxon>Dreissenoidea</taxon>
        <taxon>Dreissenidae</taxon>
        <taxon>Dreissena</taxon>
    </lineage>
</organism>
<accession>A0A9D4GP31</accession>
<dbReference type="Proteomes" id="UP000828390">
    <property type="component" value="Unassembled WGS sequence"/>
</dbReference>
<reference evidence="1" key="2">
    <citation type="submission" date="2020-11" db="EMBL/GenBank/DDBJ databases">
        <authorList>
            <person name="McCartney M.A."/>
            <person name="Auch B."/>
            <person name="Kono T."/>
            <person name="Mallez S."/>
            <person name="Becker A."/>
            <person name="Gohl D.M."/>
            <person name="Silverstein K.A.T."/>
            <person name="Koren S."/>
            <person name="Bechman K.B."/>
            <person name="Herman A."/>
            <person name="Abrahante J.E."/>
            <person name="Garbe J."/>
        </authorList>
    </citation>
    <scope>NUCLEOTIDE SEQUENCE</scope>
    <source>
        <strain evidence="1">Duluth1</strain>
        <tissue evidence="1">Whole animal</tissue>
    </source>
</reference>
<dbReference type="AlphaFoldDB" id="A0A9D4GP31"/>
<dbReference type="EMBL" id="JAIWYP010000005">
    <property type="protein sequence ID" value="KAH3820981.1"/>
    <property type="molecule type" value="Genomic_DNA"/>
</dbReference>
<evidence type="ECO:0000313" key="1">
    <source>
        <dbReference type="EMBL" id="KAH3820981.1"/>
    </source>
</evidence>
<keyword evidence="2" id="KW-1185">Reference proteome</keyword>
<protein>
    <submittedName>
        <fullName evidence="1">Uncharacterized protein</fullName>
    </submittedName>
</protein>
<reference evidence="1" key="1">
    <citation type="journal article" date="2019" name="bioRxiv">
        <title>The Genome of the Zebra Mussel, Dreissena polymorpha: A Resource for Invasive Species Research.</title>
        <authorList>
            <person name="McCartney M.A."/>
            <person name="Auch B."/>
            <person name="Kono T."/>
            <person name="Mallez S."/>
            <person name="Zhang Y."/>
            <person name="Obille A."/>
            <person name="Becker A."/>
            <person name="Abrahante J.E."/>
            <person name="Garbe J."/>
            <person name="Badalamenti J.P."/>
            <person name="Herman A."/>
            <person name="Mangelson H."/>
            <person name="Liachko I."/>
            <person name="Sullivan S."/>
            <person name="Sone E.D."/>
            <person name="Koren S."/>
            <person name="Silverstein K.A.T."/>
            <person name="Beckman K.B."/>
            <person name="Gohl D.M."/>
        </authorList>
    </citation>
    <scope>NUCLEOTIDE SEQUENCE</scope>
    <source>
        <strain evidence="1">Duluth1</strain>
        <tissue evidence="1">Whole animal</tissue>
    </source>
</reference>
<evidence type="ECO:0000313" key="2">
    <source>
        <dbReference type="Proteomes" id="UP000828390"/>
    </source>
</evidence>
<proteinExistence type="predicted"/>
<sequence length="52" mass="5754">MLQFLARHVNVPLDLLEVCAVLLEVAVLLLGQGRQLALLVLELLQLQTSKMS</sequence>